<dbReference type="PANTHER" id="PTHR45784">
    <property type="entry name" value="C-TYPE LECTIN DOMAIN FAMILY 20 MEMBER A-RELATED"/>
    <property type="match status" value="1"/>
</dbReference>
<dbReference type="InterPro" id="IPR018378">
    <property type="entry name" value="C-type_lectin_CS"/>
</dbReference>
<name>A0A9N7TNC0_PLEPL</name>
<proteinExistence type="predicted"/>
<feature type="signal peptide" evidence="2">
    <location>
        <begin position="1"/>
        <end position="28"/>
    </location>
</feature>
<dbReference type="InterPro" id="IPR016187">
    <property type="entry name" value="CTDL_fold"/>
</dbReference>
<reference evidence="4" key="1">
    <citation type="submission" date="2020-03" db="EMBL/GenBank/DDBJ databases">
        <authorList>
            <person name="Weist P."/>
        </authorList>
    </citation>
    <scope>NUCLEOTIDE SEQUENCE</scope>
</reference>
<dbReference type="Proteomes" id="UP001153269">
    <property type="component" value="Unassembled WGS sequence"/>
</dbReference>
<evidence type="ECO:0000259" key="3">
    <source>
        <dbReference type="PROSITE" id="PS50041"/>
    </source>
</evidence>
<dbReference type="PROSITE" id="PS00615">
    <property type="entry name" value="C_TYPE_LECTIN_1"/>
    <property type="match status" value="1"/>
</dbReference>
<evidence type="ECO:0000256" key="2">
    <source>
        <dbReference type="SAM" id="SignalP"/>
    </source>
</evidence>
<dbReference type="EMBL" id="CADEAL010000195">
    <property type="protein sequence ID" value="CAB1416195.1"/>
    <property type="molecule type" value="Genomic_DNA"/>
</dbReference>
<feature type="domain" description="C-type lectin" evidence="3">
    <location>
        <begin position="162"/>
        <end position="269"/>
    </location>
</feature>
<evidence type="ECO:0000256" key="1">
    <source>
        <dbReference type="ARBA" id="ARBA00023157"/>
    </source>
</evidence>
<dbReference type="SUPFAM" id="SSF56436">
    <property type="entry name" value="C-type lectin-like"/>
    <property type="match status" value="2"/>
</dbReference>
<keyword evidence="1" id="KW-1015">Disulfide bond</keyword>
<dbReference type="Pfam" id="PF00059">
    <property type="entry name" value="Lectin_C"/>
    <property type="match status" value="2"/>
</dbReference>
<dbReference type="SMART" id="SM00034">
    <property type="entry name" value="CLECT"/>
    <property type="match status" value="2"/>
</dbReference>
<dbReference type="InterPro" id="IPR001304">
    <property type="entry name" value="C-type_lectin-like"/>
</dbReference>
<feature type="domain" description="C-type lectin" evidence="3">
    <location>
        <begin position="32"/>
        <end position="146"/>
    </location>
</feature>
<dbReference type="InterPro" id="IPR016186">
    <property type="entry name" value="C-type_lectin-like/link_sf"/>
</dbReference>
<dbReference type="PANTHER" id="PTHR45784:SF3">
    <property type="entry name" value="C-TYPE LECTIN DOMAIN FAMILY 4 MEMBER K-LIKE-RELATED"/>
    <property type="match status" value="1"/>
</dbReference>
<sequence>MSPSDSPVNSGVSRSVLCVLLLSGLCSGLRHYVYVGEPKTRGQARTFCRETYTDLATVENMEDVQRLISAAPGLQGDVWIGLYDRSERWFWSAGDPSLHTQNQTHFKMWGLGQPDASRSLGHLCVSMWGGWWRDRQCSNQLPFVCYDNTNIHGFPDISPERYFYISDLKSWSDAQAHCRLHHTDLASVRTQTENTMIKQLVPIVQRAFIGLHRHTFSSWSDGTESSFGNWINGRPSSGTGNCVVSRIGAVNPGEWMERPCSEKHPFMCYSTSLRHLVVIKVKVLKSTISLNDPKVTDAILNQIKAEMKKRGMKEGFKTAWIKKADDNIFHEEDEN</sequence>
<keyword evidence="5" id="KW-1185">Reference proteome</keyword>
<accession>A0A9N7TNC0</accession>
<dbReference type="Gene3D" id="3.10.100.10">
    <property type="entry name" value="Mannose-Binding Protein A, subunit A"/>
    <property type="match status" value="2"/>
</dbReference>
<keyword evidence="2" id="KW-0732">Signal</keyword>
<feature type="chain" id="PRO_5040466428" description="C-type lectin domain-containing protein" evidence="2">
    <location>
        <begin position="29"/>
        <end position="335"/>
    </location>
</feature>
<organism evidence="4 5">
    <name type="scientific">Pleuronectes platessa</name>
    <name type="common">European plaice</name>
    <dbReference type="NCBI Taxonomy" id="8262"/>
    <lineage>
        <taxon>Eukaryota</taxon>
        <taxon>Metazoa</taxon>
        <taxon>Chordata</taxon>
        <taxon>Craniata</taxon>
        <taxon>Vertebrata</taxon>
        <taxon>Euteleostomi</taxon>
        <taxon>Actinopterygii</taxon>
        <taxon>Neopterygii</taxon>
        <taxon>Teleostei</taxon>
        <taxon>Neoteleostei</taxon>
        <taxon>Acanthomorphata</taxon>
        <taxon>Carangaria</taxon>
        <taxon>Pleuronectiformes</taxon>
        <taxon>Pleuronectoidei</taxon>
        <taxon>Pleuronectidae</taxon>
        <taxon>Pleuronectes</taxon>
    </lineage>
</organism>
<protein>
    <recommendedName>
        <fullName evidence="3">C-type lectin domain-containing protein</fullName>
    </recommendedName>
</protein>
<evidence type="ECO:0000313" key="4">
    <source>
        <dbReference type="EMBL" id="CAB1416195.1"/>
    </source>
</evidence>
<comment type="caution">
    <text evidence="4">The sequence shown here is derived from an EMBL/GenBank/DDBJ whole genome shotgun (WGS) entry which is preliminary data.</text>
</comment>
<gene>
    <name evidence="4" type="ORF">PLEPLA_LOCUS3951</name>
</gene>
<dbReference type="AlphaFoldDB" id="A0A9N7TNC0"/>
<dbReference type="PROSITE" id="PS50041">
    <property type="entry name" value="C_TYPE_LECTIN_2"/>
    <property type="match status" value="2"/>
</dbReference>
<evidence type="ECO:0000313" key="5">
    <source>
        <dbReference type="Proteomes" id="UP001153269"/>
    </source>
</evidence>